<protein>
    <recommendedName>
        <fullName evidence="8">RNA-dependent RNA polymerase</fullName>
        <ecNumber evidence="8">2.7.7.48</ecNumber>
    </recommendedName>
</protein>
<evidence type="ECO:0000313" key="13">
    <source>
        <dbReference type="Proteomes" id="UP000749293"/>
    </source>
</evidence>
<gene>
    <name evidence="12" type="ORF">GMORB2_5281</name>
</gene>
<feature type="region of interest" description="Disordered" evidence="9">
    <location>
        <begin position="1"/>
        <end position="27"/>
    </location>
</feature>
<dbReference type="EC" id="2.7.7.48" evidence="8"/>
<dbReference type="GO" id="GO:0003723">
    <property type="term" value="F:RNA binding"/>
    <property type="evidence" value="ECO:0007669"/>
    <property type="project" value="UniProtKB-KW"/>
</dbReference>
<evidence type="ECO:0000313" key="12">
    <source>
        <dbReference type="EMBL" id="KAF4124615.1"/>
    </source>
</evidence>
<evidence type="ECO:0000256" key="4">
    <source>
        <dbReference type="ARBA" id="ARBA00022695"/>
    </source>
</evidence>
<evidence type="ECO:0000259" key="11">
    <source>
        <dbReference type="Pfam" id="PF26253"/>
    </source>
</evidence>
<dbReference type="GO" id="GO:0030422">
    <property type="term" value="P:siRNA processing"/>
    <property type="evidence" value="ECO:0007669"/>
    <property type="project" value="TreeGrafter"/>
</dbReference>
<keyword evidence="2 8" id="KW-0696">RNA-directed RNA polymerase</keyword>
<keyword evidence="4 8" id="KW-0548">Nucleotidyltransferase</keyword>
<comment type="similarity">
    <text evidence="1 8">Belongs to the RdRP family.</text>
</comment>
<keyword evidence="6" id="KW-0943">RNA-mediated gene silencing</keyword>
<dbReference type="OrthoDB" id="6513042at2759"/>
<evidence type="ECO:0000256" key="6">
    <source>
        <dbReference type="ARBA" id="ARBA00023158"/>
    </source>
</evidence>
<evidence type="ECO:0000256" key="7">
    <source>
        <dbReference type="ARBA" id="ARBA00048744"/>
    </source>
</evidence>
<organism evidence="12 13">
    <name type="scientific">Geosmithia morbida</name>
    <dbReference type="NCBI Taxonomy" id="1094350"/>
    <lineage>
        <taxon>Eukaryota</taxon>
        <taxon>Fungi</taxon>
        <taxon>Dikarya</taxon>
        <taxon>Ascomycota</taxon>
        <taxon>Pezizomycotina</taxon>
        <taxon>Sordariomycetes</taxon>
        <taxon>Hypocreomycetidae</taxon>
        <taxon>Hypocreales</taxon>
        <taxon>Bionectriaceae</taxon>
        <taxon>Geosmithia</taxon>
    </lineage>
</organism>
<keyword evidence="5 8" id="KW-0694">RNA-binding</keyword>
<evidence type="ECO:0000256" key="8">
    <source>
        <dbReference type="RuleBase" id="RU363098"/>
    </source>
</evidence>
<accession>A0A9P4YYZ6</accession>
<dbReference type="InterPro" id="IPR007855">
    <property type="entry name" value="RDRP"/>
</dbReference>
<dbReference type="GeneID" id="55971509"/>
<dbReference type="EMBL" id="JAANYQ010000004">
    <property type="protein sequence ID" value="KAF4124615.1"/>
    <property type="molecule type" value="Genomic_DNA"/>
</dbReference>
<evidence type="ECO:0000256" key="9">
    <source>
        <dbReference type="SAM" id="MobiDB-lite"/>
    </source>
</evidence>
<dbReference type="Pfam" id="PF05183">
    <property type="entry name" value="RdRP"/>
    <property type="match status" value="1"/>
</dbReference>
<dbReference type="GO" id="GO:0031380">
    <property type="term" value="C:nuclear RNA-directed RNA polymerase complex"/>
    <property type="evidence" value="ECO:0007669"/>
    <property type="project" value="TreeGrafter"/>
</dbReference>
<comment type="catalytic activity">
    <reaction evidence="7 8">
        <text>RNA(n) + a ribonucleoside 5'-triphosphate = RNA(n+1) + diphosphate</text>
        <dbReference type="Rhea" id="RHEA:21248"/>
        <dbReference type="Rhea" id="RHEA-COMP:14527"/>
        <dbReference type="Rhea" id="RHEA-COMP:17342"/>
        <dbReference type="ChEBI" id="CHEBI:33019"/>
        <dbReference type="ChEBI" id="CHEBI:61557"/>
        <dbReference type="ChEBI" id="CHEBI:140395"/>
        <dbReference type="EC" id="2.7.7.48"/>
    </reaction>
</comment>
<dbReference type="Pfam" id="PF26253">
    <property type="entry name" value="RdRP_head"/>
    <property type="match status" value="1"/>
</dbReference>
<sequence>MPRPKQNPRARRTRGKSYQQGTMHPAGLIPFLPPKSGRSYSLDVDVYPRSIGFGVNIGEQSIKIMKTALPIGNRELKLVLDARSKNLSAYFPLPARSESWSGTREFKFTIDVKQMKTVRYIDDPDHLRCALVISLDFPPQYFLKGKYAYETEDLSQFGDTRPRWLKDRDFWSRTTDVAEDINVPLAYPISLHNDMKDPEHIDIGRWTTFHFVLDKNSGPRESAIARLCSALEELNIRFVRTPDIEILPRSDAIVWQRLNHYMSIEHRGAFALLEHSSTSIHLEFPVRYQLEVCISKGIINEHEITEAFLAKLSEEKPIKARLRLEFAADQGKRLKDPMEAFTNPNALEYAPNVGLPHYCTLVRKANVTPTTVRFSTPVAETSNRVLRKYDRLQDRFLRVQFLEESEKGKIGMSRGNNEAIYTRLLRTLYQGIRIGDRTYEFLAFGSSQLKECGVYFFCPTQNTSCDDIRQWMGEFNHIKIIAKYTARVGQCFSTTREIKGIRSPTVCKIPDIERNGYCFTDGVGIISSFLARIIMEDMRINVPVEPSAFQFRMGGCKGVLAVWPRAKGMEVHIRKSQEKFKTDFNSLEIIRHSKFSSASLNRQTIVLLEALGVPSSVFETLLDQQLRQFEAAMDDTSMALRMLAQFVDENQVTLIISKLLRAGFVSNSIKEPFVVSVLHLWRSWSLKLLKEKARIQVGQSAFVLGCVDETGSLRGHSFETESLKRPEVDNLPQIFLQITDPTSPRKTIIIEGICAVGRNPSLHPGDIRVVNAVNEPKLHHLRDVVVFPKTGDRPVPNMLSGGDLDGDDYFVIWDQRLIPKEWNFKPMNYTGIIPEELNRDVNVNDMREFFVSYVKNDVLGLVATAHLGLADKEGPKSPKCLLLAELHSQAVDFPKTGHPAEWNESLQPRAWPHFMEKTRSYRSGKALGRIFDKVSEQPVEFRPEWEHGFDKRILNHFGRDPALLVAARVTKVQYDTSVRRILAQHGVATEFELWTGFAMSKPTVGTDYKRQEQLGREYDSLRQRFREICYQEAGGRDAESVDRFVVAMYQVTEEQVKAALAEQNQVEHAPDEDTPAAALQALDASSMPLISFPWIFHSALIRIAHASGLEADK</sequence>
<evidence type="ECO:0000259" key="10">
    <source>
        <dbReference type="Pfam" id="PF05183"/>
    </source>
</evidence>
<dbReference type="GO" id="GO:0003968">
    <property type="term" value="F:RNA-directed RNA polymerase activity"/>
    <property type="evidence" value="ECO:0007669"/>
    <property type="project" value="UniProtKB-KW"/>
</dbReference>
<dbReference type="InterPro" id="IPR057596">
    <property type="entry name" value="RDRP_core"/>
</dbReference>
<comment type="caution">
    <text evidence="12">The sequence shown here is derived from an EMBL/GenBank/DDBJ whole genome shotgun (WGS) entry which is preliminary data.</text>
</comment>
<dbReference type="RefSeq" id="XP_035323267.1">
    <property type="nucleotide sequence ID" value="XM_035467255.1"/>
</dbReference>
<keyword evidence="13" id="KW-1185">Reference proteome</keyword>
<evidence type="ECO:0000256" key="3">
    <source>
        <dbReference type="ARBA" id="ARBA00022679"/>
    </source>
</evidence>
<evidence type="ECO:0000256" key="5">
    <source>
        <dbReference type="ARBA" id="ARBA00022884"/>
    </source>
</evidence>
<feature type="domain" description="RDRP C-terminal head" evidence="11">
    <location>
        <begin position="965"/>
        <end position="1105"/>
    </location>
</feature>
<feature type="compositionally biased region" description="Basic residues" evidence="9">
    <location>
        <begin position="1"/>
        <end position="15"/>
    </location>
</feature>
<reference evidence="12" key="1">
    <citation type="submission" date="2020-03" db="EMBL/GenBank/DDBJ databases">
        <title>Site-based positive gene gene selection in Geosmithia morbida across the United States reveals a broad range of putative effectors and factors for local host and environmental adapation.</title>
        <authorList>
            <person name="Onufrak A."/>
            <person name="Murdoch R.W."/>
            <person name="Gazis R."/>
            <person name="Huff M."/>
            <person name="Staton M."/>
            <person name="Klingeman W."/>
            <person name="Hadziabdic D."/>
        </authorList>
    </citation>
    <scope>NUCLEOTIDE SEQUENCE</scope>
    <source>
        <strain evidence="12">1262</strain>
    </source>
</reference>
<name>A0A9P4YYZ6_9HYPO</name>
<dbReference type="PANTHER" id="PTHR23079">
    <property type="entry name" value="RNA-DEPENDENT RNA POLYMERASE"/>
    <property type="match status" value="1"/>
</dbReference>
<dbReference type="AlphaFoldDB" id="A0A9P4YYZ6"/>
<dbReference type="Proteomes" id="UP000749293">
    <property type="component" value="Unassembled WGS sequence"/>
</dbReference>
<dbReference type="InterPro" id="IPR058752">
    <property type="entry name" value="RDRP_C_head"/>
</dbReference>
<dbReference type="PANTHER" id="PTHR23079:SF55">
    <property type="entry name" value="RNA-DIRECTED RNA POLYMERASE"/>
    <property type="match status" value="1"/>
</dbReference>
<feature type="domain" description="RDRP core" evidence="10">
    <location>
        <begin position="367"/>
        <end position="934"/>
    </location>
</feature>
<evidence type="ECO:0000256" key="2">
    <source>
        <dbReference type="ARBA" id="ARBA00022484"/>
    </source>
</evidence>
<keyword evidence="3 8" id="KW-0808">Transferase</keyword>
<proteinExistence type="inferred from homology"/>
<evidence type="ECO:0000256" key="1">
    <source>
        <dbReference type="ARBA" id="ARBA00005762"/>
    </source>
</evidence>